<evidence type="ECO:0000313" key="3">
    <source>
        <dbReference type="Proteomes" id="UP000317421"/>
    </source>
</evidence>
<dbReference type="AlphaFoldDB" id="A0A5C6AAP1"/>
<dbReference type="Pfam" id="PF18480">
    <property type="entry name" value="DUF5615"/>
    <property type="match status" value="1"/>
</dbReference>
<proteinExistence type="predicted"/>
<accession>A0A5C6AAP1</accession>
<feature type="domain" description="DUF5615" evidence="1">
    <location>
        <begin position="6"/>
        <end position="78"/>
    </location>
</feature>
<sequence>MPIPVYMDVHVPSAVSEGLRRLGHDVLTAQADGADRLTDDALLDRATELGRMLFTQDDDLLRIAAGRQSSGQTFTGVLYAHQLAAGIGPLVNDLDLVLQVCDLREIAGRVTHLPLR</sequence>
<name>A0A5C6AAP1_9BACT</name>
<dbReference type="EMBL" id="SJPR01000004">
    <property type="protein sequence ID" value="TWT96215.1"/>
    <property type="molecule type" value="Genomic_DNA"/>
</dbReference>
<evidence type="ECO:0000259" key="1">
    <source>
        <dbReference type="Pfam" id="PF18480"/>
    </source>
</evidence>
<comment type="caution">
    <text evidence="2">The sequence shown here is derived from an EMBL/GenBank/DDBJ whole genome shotgun (WGS) entry which is preliminary data.</text>
</comment>
<keyword evidence="3" id="KW-1185">Reference proteome</keyword>
<dbReference type="Proteomes" id="UP000317421">
    <property type="component" value="Unassembled WGS sequence"/>
</dbReference>
<protein>
    <recommendedName>
        <fullName evidence="1">DUF5615 domain-containing protein</fullName>
    </recommendedName>
</protein>
<dbReference type="InterPro" id="IPR041049">
    <property type="entry name" value="DUF5615"/>
</dbReference>
<evidence type="ECO:0000313" key="2">
    <source>
        <dbReference type="EMBL" id="TWT96215.1"/>
    </source>
</evidence>
<reference evidence="2 3" key="1">
    <citation type="submission" date="2019-02" db="EMBL/GenBank/DDBJ databases">
        <title>Deep-cultivation of Planctomycetes and their phenomic and genomic characterization uncovers novel biology.</title>
        <authorList>
            <person name="Wiegand S."/>
            <person name="Jogler M."/>
            <person name="Boedeker C."/>
            <person name="Pinto D."/>
            <person name="Vollmers J."/>
            <person name="Rivas-Marin E."/>
            <person name="Kohn T."/>
            <person name="Peeters S.H."/>
            <person name="Heuer A."/>
            <person name="Rast P."/>
            <person name="Oberbeckmann S."/>
            <person name="Bunk B."/>
            <person name="Jeske O."/>
            <person name="Meyerdierks A."/>
            <person name="Storesund J.E."/>
            <person name="Kallscheuer N."/>
            <person name="Luecker S."/>
            <person name="Lage O.M."/>
            <person name="Pohl T."/>
            <person name="Merkel B.J."/>
            <person name="Hornburger P."/>
            <person name="Mueller R.-W."/>
            <person name="Bruemmer F."/>
            <person name="Labrenz M."/>
            <person name="Spormann A.M."/>
            <person name="Op Den Camp H."/>
            <person name="Overmann J."/>
            <person name="Amann R."/>
            <person name="Jetten M.S.M."/>
            <person name="Mascher T."/>
            <person name="Medema M.H."/>
            <person name="Devos D.P."/>
            <person name="Kaster A.-K."/>
            <person name="Ovreas L."/>
            <person name="Rohde M."/>
            <person name="Galperin M.Y."/>
            <person name="Jogler C."/>
        </authorList>
    </citation>
    <scope>NUCLEOTIDE SEQUENCE [LARGE SCALE GENOMIC DNA]</scope>
    <source>
        <strain evidence="2 3">Pla108</strain>
    </source>
</reference>
<gene>
    <name evidence="2" type="ORF">Pla108_33040</name>
</gene>
<organism evidence="2 3">
    <name type="scientific">Botrimarina colliarenosi</name>
    <dbReference type="NCBI Taxonomy" id="2528001"/>
    <lineage>
        <taxon>Bacteria</taxon>
        <taxon>Pseudomonadati</taxon>
        <taxon>Planctomycetota</taxon>
        <taxon>Planctomycetia</taxon>
        <taxon>Pirellulales</taxon>
        <taxon>Lacipirellulaceae</taxon>
        <taxon>Botrimarina</taxon>
    </lineage>
</organism>
<dbReference type="OrthoDB" id="282903at2"/>